<evidence type="ECO:0000256" key="5">
    <source>
        <dbReference type="ARBA" id="ARBA00022692"/>
    </source>
</evidence>
<dbReference type="InterPro" id="IPR011303">
    <property type="entry name" value="RnfD_bac"/>
</dbReference>
<organism evidence="10 11">
    <name type="scientific">Paracholeplasma manati</name>
    <dbReference type="NCBI Taxonomy" id="591373"/>
    <lineage>
        <taxon>Bacteria</taxon>
        <taxon>Bacillati</taxon>
        <taxon>Mycoplasmatota</taxon>
        <taxon>Mollicutes</taxon>
        <taxon>Acholeplasmatales</taxon>
        <taxon>Acholeplasmataceae</taxon>
        <taxon>Paracholeplasma</taxon>
    </lineage>
</organism>
<keyword evidence="6" id="KW-1278">Translocase</keyword>
<evidence type="ECO:0000256" key="9">
    <source>
        <dbReference type="SAM" id="Phobius"/>
    </source>
</evidence>
<feature type="transmembrane region" description="Helical" evidence="9">
    <location>
        <begin position="251"/>
        <end position="270"/>
    </location>
</feature>
<keyword evidence="5 9" id="KW-0812">Transmembrane</keyword>
<dbReference type="EMBL" id="JAOVQM010000001">
    <property type="protein sequence ID" value="MCV2231575.1"/>
    <property type="molecule type" value="Genomic_DNA"/>
</dbReference>
<feature type="transmembrane region" description="Helical" evidence="9">
    <location>
        <begin position="282"/>
        <end position="300"/>
    </location>
</feature>
<comment type="caution">
    <text evidence="10">The sequence shown here is derived from an EMBL/GenBank/DDBJ whole genome shotgun (WGS) entry which is preliminary data.</text>
</comment>
<feature type="transmembrane region" description="Helical" evidence="9">
    <location>
        <begin position="85"/>
        <end position="104"/>
    </location>
</feature>
<feature type="transmembrane region" description="Helical" evidence="9">
    <location>
        <begin position="110"/>
        <end position="129"/>
    </location>
</feature>
<proteinExistence type="predicted"/>
<evidence type="ECO:0000256" key="4">
    <source>
        <dbReference type="ARBA" id="ARBA00022643"/>
    </source>
</evidence>
<keyword evidence="8 9" id="KW-0472">Membrane</keyword>
<feature type="transmembrane region" description="Helical" evidence="9">
    <location>
        <begin position="43"/>
        <end position="64"/>
    </location>
</feature>
<evidence type="ECO:0000256" key="6">
    <source>
        <dbReference type="ARBA" id="ARBA00022967"/>
    </source>
</evidence>
<evidence type="ECO:0000256" key="7">
    <source>
        <dbReference type="ARBA" id="ARBA00022989"/>
    </source>
</evidence>
<feature type="transmembrane region" description="Helical" evidence="9">
    <location>
        <begin position="223"/>
        <end position="245"/>
    </location>
</feature>
<evidence type="ECO:0000313" key="10">
    <source>
        <dbReference type="EMBL" id="MCV2231575.1"/>
    </source>
</evidence>
<evidence type="ECO:0000256" key="2">
    <source>
        <dbReference type="ARBA" id="ARBA00022553"/>
    </source>
</evidence>
<accession>A0ABT2Y4B0</accession>
<dbReference type="RefSeq" id="WP_263607708.1">
    <property type="nucleotide sequence ID" value="NZ_JAOVQM010000001.1"/>
</dbReference>
<name>A0ABT2Y4B0_9MOLU</name>
<feature type="transmembrane region" description="Helical" evidence="9">
    <location>
        <begin position="141"/>
        <end position="160"/>
    </location>
</feature>
<feature type="transmembrane region" description="Helical" evidence="9">
    <location>
        <begin position="306"/>
        <end position="323"/>
    </location>
</feature>
<dbReference type="Proteomes" id="UP001177160">
    <property type="component" value="Unassembled WGS sequence"/>
</dbReference>
<dbReference type="Pfam" id="PF03116">
    <property type="entry name" value="NQR2_RnfD_RnfE"/>
    <property type="match status" value="1"/>
</dbReference>
<feature type="transmembrane region" description="Helical" evidence="9">
    <location>
        <begin position="20"/>
        <end position="37"/>
    </location>
</feature>
<evidence type="ECO:0000256" key="3">
    <source>
        <dbReference type="ARBA" id="ARBA00022630"/>
    </source>
</evidence>
<keyword evidence="3" id="KW-0285">Flavoprotein</keyword>
<keyword evidence="4" id="KW-0288">FMN</keyword>
<gene>
    <name evidence="10" type="ORF">N7548_01860</name>
</gene>
<dbReference type="PANTHER" id="PTHR30578">
    <property type="entry name" value="ELECTRON TRANSPORT COMPLEX PROTEIN RNFD"/>
    <property type="match status" value="1"/>
</dbReference>
<evidence type="ECO:0000256" key="1">
    <source>
        <dbReference type="ARBA" id="ARBA00022448"/>
    </source>
</evidence>
<dbReference type="NCBIfam" id="TIGR01946">
    <property type="entry name" value="rnfD"/>
    <property type="match status" value="1"/>
</dbReference>
<evidence type="ECO:0000256" key="8">
    <source>
        <dbReference type="ARBA" id="ARBA00023136"/>
    </source>
</evidence>
<protein>
    <submittedName>
        <fullName evidence="10">RnfABCDGE type electron transport complex subunit D</fullName>
    </submittedName>
</protein>
<dbReference type="PANTHER" id="PTHR30578:SF1">
    <property type="entry name" value="NA(+)-TRANSLOCATING NADH-QUINONE REDUCTASE SUBUNIT B"/>
    <property type="match status" value="1"/>
</dbReference>
<dbReference type="InterPro" id="IPR004338">
    <property type="entry name" value="NqrB/RnfD"/>
</dbReference>
<feature type="transmembrane region" description="Helical" evidence="9">
    <location>
        <begin position="335"/>
        <end position="356"/>
    </location>
</feature>
<keyword evidence="2" id="KW-0597">Phosphoprotein</keyword>
<keyword evidence="11" id="KW-1185">Reference proteome</keyword>
<evidence type="ECO:0000313" key="11">
    <source>
        <dbReference type="Proteomes" id="UP001177160"/>
    </source>
</evidence>
<feature type="transmembrane region" description="Helical" evidence="9">
    <location>
        <begin position="196"/>
        <end position="216"/>
    </location>
</feature>
<keyword evidence="7 9" id="KW-1133">Transmembrane helix</keyword>
<sequence length="357" mass="38493">MNYAKQTAPYVRKENSTKRMMVDVLIALLPVVVFAIYQFGWDAVVRLVLSAVIFILGEVVTTFYRTKPHPSVKERKEKFKVRFKTLTINNITAPLVSAIIYALIIPSNLSLYVVAVGALFGILVVKAAFGGLGSNIFNPAAAGRVFIGLSFTSQFAYTGIDAVVGATPLGAAKDALLNIPNLLQNYTVLDLFLGNIPGSMGEISALLIIIGGIYLFARRAADFRVTLSTLVSFSVMMAIAAIAVNGNVVDIVVYQLLAGGLLFGAVFMVTDPVTSPVTKPGRWIYGLLVGSIVAFIRLFGSYPEGVVFAILLANIFVPLIDYYKWSKNRYSVKFIVGYVVALALLGFIVLVGLGGLN</sequence>
<reference evidence="10" key="1">
    <citation type="submission" date="2022-09" db="EMBL/GenBank/DDBJ databases">
        <title>Novel Mycoplasma species identified in domestic and wild animals.</title>
        <authorList>
            <person name="Volokhov D.V."/>
            <person name="Furtak V.A."/>
            <person name="Zagorodnyaya T.A."/>
        </authorList>
    </citation>
    <scope>NUCLEOTIDE SEQUENCE</scope>
    <source>
        <strain evidence="10">Oakley</strain>
    </source>
</reference>
<keyword evidence="1" id="KW-0813">Transport</keyword>